<comment type="caution">
    <text evidence="1">The sequence shown here is derived from an EMBL/GenBank/DDBJ whole genome shotgun (WGS) entry which is preliminary data.</text>
</comment>
<evidence type="ECO:0000313" key="1">
    <source>
        <dbReference type="EMBL" id="KAI8429333.1"/>
    </source>
</evidence>
<dbReference type="EMBL" id="CM046112">
    <property type="protein sequence ID" value="KAI8429333.1"/>
    <property type="molecule type" value="Genomic_DNA"/>
</dbReference>
<name>A0ACC0JYY5_CHOFU</name>
<accession>A0ACC0JYY5</accession>
<keyword evidence="2" id="KW-1185">Reference proteome</keyword>
<proteinExistence type="predicted"/>
<gene>
    <name evidence="1" type="ORF">MSG28_007823</name>
</gene>
<reference evidence="1 2" key="1">
    <citation type="journal article" date="2022" name="Genome Biol. Evol.">
        <title>The Spruce Budworm Genome: Reconstructing the Evolutionary History of Antifreeze Proteins.</title>
        <authorList>
            <person name="Beliveau C."/>
            <person name="Gagne P."/>
            <person name="Picq S."/>
            <person name="Vernygora O."/>
            <person name="Keeling C.I."/>
            <person name="Pinkney K."/>
            <person name="Doucet D."/>
            <person name="Wen F."/>
            <person name="Johnston J.S."/>
            <person name="Maaroufi H."/>
            <person name="Boyle B."/>
            <person name="Laroche J."/>
            <person name="Dewar K."/>
            <person name="Juretic N."/>
            <person name="Blackburn G."/>
            <person name="Nisole A."/>
            <person name="Brunet B."/>
            <person name="Brandao M."/>
            <person name="Lumley L."/>
            <person name="Duan J."/>
            <person name="Quan G."/>
            <person name="Lucarotti C.J."/>
            <person name="Roe A.D."/>
            <person name="Sperling F.A.H."/>
            <person name="Levesque R.C."/>
            <person name="Cusson M."/>
        </authorList>
    </citation>
    <scope>NUCLEOTIDE SEQUENCE [LARGE SCALE GENOMIC DNA]</scope>
    <source>
        <strain evidence="1">Glfc:IPQL:Cfum</strain>
    </source>
</reference>
<organism evidence="1 2">
    <name type="scientific">Choristoneura fumiferana</name>
    <name type="common">Spruce budworm moth</name>
    <name type="synonym">Archips fumiferana</name>
    <dbReference type="NCBI Taxonomy" id="7141"/>
    <lineage>
        <taxon>Eukaryota</taxon>
        <taxon>Metazoa</taxon>
        <taxon>Ecdysozoa</taxon>
        <taxon>Arthropoda</taxon>
        <taxon>Hexapoda</taxon>
        <taxon>Insecta</taxon>
        <taxon>Pterygota</taxon>
        <taxon>Neoptera</taxon>
        <taxon>Endopterygota</taxon>
        <taxon>Lepidoptera</taxon>
        <taxon>Glossata</taxon>
        <taxon>Ditrysia</taxon>
        <taxon>Tortricoidea</taxon>
        <taxon>Tortricidae</taxon>
        <taxon>Tortricinae</taxon>
        <taxon>Choristoneura</taxon>
    </lineage>
</organism>
<protein>
    <submittedName>
        <fullName evidence="1">Uncharacterized protein</fullName>
    </submittedName>
</protein>
<sequence length="374" mass="39870">MRGWARSGALAALCALWFGCSALGNVVGKLLLQEFPWPGTLALAQLVGAALLCSLLLSLSRERPPPARAAPPLRALLPLAGAKFLTALCSQLSLWTVPVSYAHTGERPLSALVSLSSRVRDDVDRSRSLIVGQMIGLGVCVSQPESIVKSATYGITVGRAAAAGGVPVKATTPLWTAGLAWALFGERQAAGVAPALVLVALGVALASATELQFHWGGLAAALAAAALLALQHLYRRGCWRARAGRRCGRCARCRRWRRRCSCRCGRGATARRWRGAGCRRERRRCWRWTRCWRRRRRRRVQRAGARDAAVVRGAVVRQARAGGGRVAAGAAQPGAAAERGRHGAGGRAVLLYQRAKLRAGARHAPPAAQPLLPV</sequence>
<evidence type="ECO:0000313" key="2">
    <source>
        <dbReference type="Proteomes" id="UP001064048"/>
    </source>
</evidence>
<dbReference type="Proteomes" id="UP001064048">
    <property type="component" value="Chromosome 12"/>
</dbReference>